<accession>A0A2N0NXP6</accession>
<name>A0A2N0NXP6_9GLOM</name>
<protein>
    <submittedName>
        <fullName evidence="1">Uncharacterized protein</fullName>
    </submittedName>
</protein>
<dbReference type="EMBL" id="LLXJ01002237">
    <property type="protein sequence ID" value="PKB99330.1"/>
    <property type="molecule type" value="Genomic_DNA"/>
</dbReference>
<dbReference type="VEuPathDB" id="FungiDB:RhiirA1_397021"/>
<dbReference type="AlphaFoldDB" id="A0A2N0NXP6"/>
<reference evidence="1 3" key="1">
    <citation type="submission" date="2016-04" db="EMBL/GenBank/DDBJ databases">
        <title>Genome analyses suggest a sexual origin of heterokaryosis in a supposedly ancient asexual fungus.</title>
        <authorList>
            <person name="Ropars J."/>
            <person name="Sedzielewska K."/>
            <person name="Noel J."/>
            <person name="Charron P."/>
            <person name="Farinelli L."/>
            <person name="Marton T."/>
            <person name="Kruger M."/>
            <person name="Pelin A."/>
            <person name="Brachmann A."/>
            <person name="Corradi N."/>
        </authorList>
    </citation>
    <scope>NUCLEOTIDE SEQUENCE [LARGE SCALE GENOMIC DNA]</scope>
    <source>
        <strain evidence="1 3">A5</strain>
    </source>
</reference>
<evidence type="ECO:0000313" key="1">
    <source>
        <dbReference type="EMBL" id="PKB99330.1"/>
    </source>
</evidence>
<reference evidence="1 3" key="2">
    <citation type="submission" date="2017-09" db="EMBL/GenBank/DDBJ databases">
        <title>Extensive intraspecific genome diversity in a model arbuscular mycorrhizal fungus.</title>
        <authorList>
            <person name="Chen E.C."/>
            <person name="Morin E."/>
            <person name="Beaudet D."/>
            <person name="Noel J."/>
            <person name="Ndikumana S."/>
            <person name="Charron P."/>
            <person name="St-Onge C."/>
            <person name="Giorgi J."/>
            <person name="Grigoriev I.V."/>
            <person name="Roux C."/>
            <person name="Martin F.M."/>
            <person name="Corradi N."/>
        </authorList>
    </citation>
    <scope>NUCLEOTIDE SEQUENCE [LARGE SCALE GENOMIC DNA]</scope>
    <source>
        <strain evidence="1 3">A5</strain>
    </source>
</reference>
<dbReference type="EMBL" id="LLXJ01001832">
    <property type="protein sequence ID" value="PKC00585.1"/>
    <property type="molecule type" value="Genomic_DNA"/>
</dbReference>
<sequence>MDTVITIEELTKHVEAITGFLKMREAVISDLEGCRDRLVEFHFKDDKNVSIGSNILIAAGTGLTFAAAFFPPLALVGGTLIMGGTISKTAAAIDKAHFESVAEEELKKILSQDETNSNALIKALQFIRDNQEKIAKLIHEFFQFEELKELETANQSLKMEEEILSKIDNAFKELVENVKKNMLLLVGPASVWQTSQIALKGFLGTVTIGFSVLEIYNELHSKPYSIEEINLVINILKGNLELIRTFYKNSDFATLITVYTAFINIMQKGQNFFAQPRPVVINKQLLTSTK</sequence>
<dbReference type="Proteomes" id="UP000232722">
    <property type="component" value="Unassembled WGS sequence"/>
</dbReference>
<proteinExistence type="predicted"/>
<comment type="caution">
    <text evidence="1">The sequence shown here is derived from an EMBL/GenBank/DDBJ whole genome shotgun (WGS) entry which is preliminary data.</text>
</comment>
<gene>
    <name evidence="2" type="ORF">RhiirA5_427968</name>
    <name evidence="1" type="ORF">RhiirA5_429889</name>
</gene>
<dbReference type="OrthoDB" id="10293981at2759"/>
<evidence type="ECO:0000313" key="2">
    <source>
        <dbReference type="EMBL" id="PKC00585.1"/>
    </source>
</evidence>
<evidence type="ECO:0000313" key="3">
    <source>
        <dbReference type="Proteomes" id="UP000232722"/>
    </source>
</evidence>
<organism evidence="1 3">
    <name type="scientific">Rhizophagus irregularis</name>
    <dbReference type="NCBI Taxonomy" id="588596"/>
    <lineage>
        <taxon>Eukaryota</taxon>
        <taxon>Fungi</taxon>
        <taxon>Fungi incertae sedis</taxon>
        <taxon>Mucoromycota</taxon>
        <taxon>Glomeromycotina</taxon>
        <taxon>Glomeromycetes</taxon>
        <taxon>Glomerales</taxon>
        <taxon>Glomeraceae</taxon>
        <taxon>Rhizophagus</taxon>
    </lineage>
</organism>